<dbReference type="RefSeq" id="WP_154519315.1">
    <property type="nucleotide sequence ID" value="NZ_VUMT01000011.1"/>
</dbReference>
<gene>
    <name evidence="4" type="ORF">FYJ58_08460</name>
</gene>
<dbReference type="InterPro" id="IPR036425">
    <property type="entry name" value="MoaB/Mog-like_dom_sf"/>
</dbReference>
<dbReference type="PANTHER" id="PTHR43764">
    <property type="entry name" value="MOLYBDENUM COFACTOR BIOSYNTHESIS"/>
    <property type="match status" value="1"/>
</dbReference>
<sequence>MGIIKAICISEKRGTEKKPISEAVLVENYGIERDAHAGNWHRQVSLLSYDKVEEFNRKGGGVASGDFGENLLVEGFDFRSMPVGTRLITGDTILEITQIGKECHSHCTIYKRVGECIMPKEGVFARVIKGGVIHTGDEMRMELPRKDRSFQVAVITLSDKGFRGERKDESGAFIEQYMKERGYEIVERILLPDEQIQIQKNLIRLSDSRQVDLIFTTGGTGFAMRDCTPEATLAVADRIAPGIAEAIRYGSMQITKRAMLGRGVSVIRKHTLIINLPGSLKAVKESLDFVIEQLPHGIELLRGTTGECGKTISIEADTKSNELV</sequence>
<dbReference type="SMART" id="SM00852">
    <property type="entry name" value="MoCF_biosynth"/>
    <property type="match status" value="1"/>
</dbReference>
<dbReference type="InterPro" id="IPR011037">
    <property type="entry name" value="Pyrv_Knase-like_insert_dom_sf"/>
</dbReference>
<dbReference type="GO" id="GO:0030151">
    <property type="term" value="F:molybdenum ion binding"/>
    <property type="evidence" value="ECO:0007669"/>
    <property type="project" value="InterPro"/>
</dbReference>
<dbReference type="SUPFAM" id="SSF50800">
    <property type="entry name" value="PK beta-barrel domain-like"/>
    <property type="match status" value="1"/>
</dbReference>
<dbReference type="Gene3D" id="3.40.980.10">
    <property type="entry name" value="MoaB/Mog-like domain"/>
    <property type="match status" value="1"/>
</dbReference>
<proteinExistence type="predicted"/>
<comment type="caution">
    <text evidence="4">The sequence shown here is derived from an EMBL/GenBank/DDBJ whole genome shotgun (WGS) entry which is preliminary data.</text>
</comment>
<organism evidence="4 5">
    <name type="scientific">Velocimicrobium porci</name>
    <dbReference type="NCBI Taxonomy" id="2606634"/>
    <lineage>
        <taxon>Bacteria</taxon>
        <taxon>Bacillati</taxon>
        <taxon>Bacillota</taxon>
        <taxon>Clostridia</taxon>
        <taxon>Lachnospirales</taxon>
        <taxon>Lachnospiraceae</taxon>
        <taxon>Velocimicrobium</taxon>
    </lineage>
</organism>
<protein>
    <submittedName>
        <fullName evidence="4">Molybdenum cofactor biosynthesis protein</fullName>
    </submittedName>
</protein>
<dbReference type="CDD" id="cd00886">
    <property type="entry name" value="MogA_MoaB"/>
    <property type="match status" value="1"/>
</dbReference>
<dbReference type="EMBL" id="VUMT01000011">
    <property type="protein sequence ID" value="MSS63908.1"/>
    <property type="molecule type" value="Genomic_DNA"/>
</dbReference>
<dbReference type="Proteomes" id="UP000482209">
    <property type="component" value="Unassembled WGS sequence"/>
</dbReference>
<dbReference type="GO" id="GO:0006777">
    <property type="term" value="P:Mo-molybdopterin cofactor biosynthetic process"/>
    <property type="evidence" value="ECO:0007669"/>
    <property type="project" value="UniProtKB-KW"/>
</dbReference>
<dbReference type="GO" id="GO:0030170">
    <property type="term" value="F:pyridoxal phosphate binding"/>
    <property type="evidence" value="ECO:0007669"/>
    <property type="project" value="InterPro"/>
</dbReference>
<dbReference type="NCBIfam" id="TIGR00177">
    <property type="entry name" value="molyb_syn"/>
    <property type="match status" value="1"/>
</dbReference>
<keyword evidence="5" id="KW-1185">Reference proteome</keyword>
<reference evidence="4 5" key="1">
    <citation type="submission" date="2019-08" db="EMBL/GenBank/DDBJ databases">
        <title>In-depth cultivation of the pig gut microbiome towards novel bacterial diversity and tailored functional studies.</title>
        <authorList>
            <person name="Wylensek D."/>
            <person name="Hitch T.C.A."/>
            <person name="Clavel T."/>
        </authorList>
    </citation>
    <scope>NUCLEOTIDE SEQUENCE [LARGE SCALE GENOMIC DNA]</scope>
    <source>
        <strain evidence="4 5">WCA-693-APC-MOT-I</strain>
    </source>
</reference>
<dbReference type="InterPro" id="IPR001453">
    <property type="entry name" value="MoaB/Mog_dom"/>
</dbReference>
<accession>A0A6L5Y0F7</accession>
<dbReference type="GO" id="GO:0003824">
    <property type="term" value="F:catalytic activity"/>
    <property type="evidence" value="ECO:0007669"/>
    <property type="project" value="InterPro"/>
</dbReference>
<evidence type="ECO:0000256" key="1">
    <source>
        <dbReference type="ARBA" id="ARBA00005046"/>
    </source>
</evidence>
<dbReference type="AlphaFoldDB" id="A0A6L5Y0F7"/>
<evidence type="ECO:0000313" key="5">
    <source>
        <dbReference type="Proteomes" id="UP000482209"/>
    </source>
</evidence>
<evidence type="ECO:0000259" key="3">
    <source>
        <dbReference type="PROSITE" id="PS51340"/>
    </source>
</evidence>
<name>A0A6L5Y0F7_9FIRM</name>
<feature type="domain" description="MOSC" evidence="3">
    <location>
        <begin position="18"/>
        <end position="142"/>
    </location>
</feature>
<dbReference type="InterPro" id="IPR005302">
    <property type="entry name" value="MoCF_Sase_C"/>
</dbReference>
<dbReference type="Pfam" id="PF00994">
    <property type="entry name" value="MoCF_biosynth"/>
    <property type="match status" value="1"/>
</dbReference>
<evidence type="ECO:0000313" key="4">
    <source>
        <dbReference type="EMBL" id="MSS63908.1"/>
    </source>
</evidence>
<keyword evidence="2" id="KW-0501">Molybdenum cofactor biosynthesis</keyword>
<dbReference type="PANTHER" id="PTHR43764:SF1">
    <property type="entry name" value="MOLYBDOPTERIN MOLYBDOTRANSFERASE"/>
    <property type="match status" value="1"/>
</dbReference>
<comment type="pathway">
    <text evidence="1">Cofactor biosynthesis; molybdopterin biosynthesis.</text>
</comment>
<dbReference type="SUPFAM" id="SSF53218">
    <property type="entry name" value="Molybdenum cofactor biosynthesis proteins"/>
    <property type="match status" value="1"/>
</dbReference>
<dbReference type="PROSITE" id="PS51340">
    <property type="entry name" value="MOSC"/>
    <property type="match status" value="1"/>
</dbReference>
<evidence type="ECO:0000256" key="2">
    <source>
        <dbReference type="ARBA" id="ARBA00023150"/>
    </source>
</evidence>
<dbReference type="InterPro" id="IPR051920">
    <property type="entry name" value="MPT_Adenylyltrnsfr/MoaC-Rel"/>
</dbReference>
<dbReference type="Pfam" id="PF03473">
    <property type="entry name" value="MOSC"/>
    <property type="match status" value="1"/>
</dbReference>